<organism evidence="2 3">
    <name type="scientific">Tepidiforma bonchosmolovskayae</name>
    <dbReference type="NCBI Taxonomy" id="2601677"/>
    <lineage>
        <taxon>Bacteria</taxon>
        <taxon>Bacillati</taxon>
        <taxon>Chloroflexota</taxon>
        <taxon>Tepidiformia</taxon>
        <taxon>Tepidiformales</taxon>
        <taxon>Tepidiformaceae</taxon>
        <taxon>Tepidiforma</taxon>
    </lineage>
</organism>
<sequence length="59" mass="6368">MTDPTRIYVDEEGRPVAEGDPRAARVLVGADAEEVLRRAGTGGAETERRGSRQARRGDS</sequence>
<protein>
    <submittedName>
        <fullName evidence="2">Uncharacterized protein</fullName>
    </submittedName>
</protein>
<accession>A0ABX6BYV2</accession>
<name>A0ABX6BYV2_9CHLR</name>
<evidence type="ECO:0000256" key="1">
    <source>
        <dbReference type="SAM" id="MobiDB-lite"/>
    </source>
</evidence>
<feature type="region of interest" description="Disordered" evidence="1">
    <location>
        <begin position="37"/>
        <end position="59"/>
    </location>
</feature>
<dbReference type="RefSeq" id="WP_158066095.1">
    <property type="nucleotide sequence ID" value="NZ_CP042829.1"/>
</dbReference>
<keyword evidence="3" id="KW-1185">Reference proteome</keyword>
<proteinExistence type="predicted"/>
<reference evidence="2 3" key="1">
    <citation type="submission" date="2019-10" db="EMBL/GenBank/DDBJ databases">
        <title>Thermopilla bonchosmolovskayae gen. nov., sp. nov., a moderately thermophilic Chloroflexi bacterium from a Chukotka hot spring (Arctic, Russia), representing a novel classis Thermopillaia, which include previously uncultivated lineage OLB14.</title>
        <authorList>
            <person name="Kochetkova T.V."/>
            <person name="Zayulina K.S."/>
            <person name="Zhigarkov V.S."/>
            <person name="Minaev N.V."/>
            <person name="Novikov A."/>
            <person name="Toshchakov S.V."/>
            <person name="Elcheninov A.G."/>
            <person name="Kublanov I.V."/>
        </authorList>
    </citation>
    <scope>NUCLEOTIDE SEQUENCE [LARGE SCALE GENOMIC DNA]</scope>
    <source>
        <strain evidence="2 3">3753O</strain>
    </source>
</reference>
<feature type="compositionally biased region" description="Basic and acidic residues" evidence="1">
    <location>
        <begin position="45"/>
        <end position="59"/>
    </location>
</feature>
<evidence type="ECO:0000313" key="2">
    <source>
        <dbReference type="EMBL" id="QFG02159.1"/>
    </source>
</evidence>
<evidence type="ECO:0000313" key="3">
    <source>
        <dbReference type="Proteomes" id="UP000326331"/>
    </source>
</evidence>
<gene>
    <name evidence="2" type="ORF">Tbon_02220</name>
</gene>
<dbReference type="Proteomes" id="UP000326331">
    <property type="component" value="Chromosome"/>
</dbReference>
<dbReference type="EMBL" id="CP042829">
    <property type="protein sequence ID" value="QFG02159.1"/>
    <property type="molecule type" value="Genomic_DNA"/>
</dbReference>